<comment type="function">
    <text evidence="8">Transfers the 4'-phosphopantetheine moiety from coenzyme A to a Ser of acyl-carrier-protein.</text>
</comment>
<dbReference type="InterPro" id="IPR037143">
    <property type="entry name" value="4-PPantetheinyl_Trfase_dom_sf"/>
</dbReference>
<comment type="catalytic activity">
    <reaction evidence="8">
        <text>apo-[ACP] + CoA = holo-[ACP] + adenosine 3',5'-bisphosphate + H(+)</text>
        <dbReference type="Rhea" id="RHEA:12068"/>
        <dbReference type="Rhea" id="RHEA-COMP:9685"/>
        <dbReference type="Rhea" id="RHEA-COMP:9690"/>
        <dbReference type="ChEBI" id="CHEBI:15378"/>
        <dbReference type="ChEBI" id="CHEBI:29999"/>
        <dbReference type="ChEBI" id="CHEBI:57287"/>
        <dbReference type="ChEBI" id="CHEBI:58343"/>
        <dbReference type="ChEBI" id="CHEBI:64479"/>
        <dbReference type="EC" id="2.7.8.7"/>
    </reaction>
</comment>
<evidence type="ECO:0000313" key="10">
    <source>
        <dbReference type="EMBL" id="KPL72955.1"/>
    </source>
</evidence>
<dbReference type="GO" id="GO:0008897">
    <property type="term" value="F:holo-[acyl-carrier-protein] synthase activity"/>
    <property type="evidence" value="ECO:0007669"/>
    <property type="project" value="UniProtKB-UniRule"/>
</dbReference>
<evidence type="ECO:0000256" key="5">
    <source>
        <dbReference type="ARBA" id="ARBA00022842"/>
    </source>
</evidence>
<keyword evidence="3 8" id="KW-0479">Metal-binding</keyword>
<dbReference type="GO" id="GO:0000287">
    <property type="term" value="F:magnesium ion binding"/>
    <property type="evidence" value="ECO:0007669"/>
    <property type="project" value="UniProtKB-UniRule"/>
</dbReference>
<keyword evidence="2 8" id="KW-0808">Transferase</keyword>
<keyword evidence="7 8" id="KW-0275">Fatty acid biosynthesis</keyword>
<dbReference type="NCBIfam" id="TIGR00516">
    <property type="entry name" value="acpS"/>
    <property type="match status" value="1"/>
</dbReference>
<comment type="cofactor">
    <cofactor evidence="8">
        <name>Mg(2+)</name>
        <dbReference type="ChEBI" id="CHEBI:18420"/>
    </cofactor>
</comment>
<keyword evidence="6 8" id="KW-0443">Lipid metabolism</keyword>
<keyword evidence="1 8" id="KW-0444">Lipid biosynthesis</keyword>
<feature type="domain" description="4'-phosphopantetheinyl transferase" evidence="9">
    <location>
        <begin position="9"/>
        <end position="97"/>
    </location>
</feature>
<proteinExistence type="inferred from homology"/>
<evidence type="ECO:0000259" key="9">
    <source>
        <dbReference type="Pfam" id="PF01648"/>
    </source>
</evidence>
<dbReference type="GO" id="GO:0005737">
    <property type="term" value="C:cytoplasm"/>
    <property type="evidence" value="ECO:0007669"/>
    <property type="project" value="UniProtKB-SubCell"/>
</dbReference>
<dbReference type="Pfam" id="PF01648">
    <property type="entry name" value="ACPS"/>
    <property type="match status" value="1"/>
</dbReference>
<feature type="binding site" evidence="8">
    <location>
        <position position="11"/>
    </location>
    <ligand>
        <name>Mg(2+)</name>
        <dbReference type="ChEBI" id="CHEBI:18420"/>
    </ligand>
</feature>
<dbReference type="Proteomes" id="UP000050430">
    <property type="component" value="Unassembled WGS sequence"/>
</dbReference>
<dbReference type="SUPFAM" id="SSF56214">
    <property type="entry name" value="4'-phosphopantetheinyl transferase"/>
    <property type="match status" value="1"/>
</dbReference>
<keyword evidence="4 8" id="KW-0276">Fatty acid metabolism</keyword>
<keyword evidence="8" id="KW-0963">Cytoplasm</keyword>
<dbReference type="EC" id="2.7.8.7" evidence="8"/>
<dbReference type="InterPro" id="IPR004568">
    <property type="entry name" value="Ppantetheine-prot_Trfase_dom"/>
</dbReference>
<dbReference type="NCBIfam" id="TIGR00556">
    <property type="entry name" value="pantethn_trn"/>
    <property type="match status" value="1"/>
</dbReference>
<protein>
    <recommendedName>
        <fullName evidence="8">Holo-[acyl-carrier-protein] synthase</fullName>
        <shortName evidence="8">Holo-ACP synthase</shortName>
        <ecNumber evidence="8">2.7.8.7</ecNumber>
    </recommendedName>
    <alternativeName>
        <fullName evidence="8">4'-phosphopantetheinyl transferase AcpS</fullName>
    </alternativeName>
</protein>
<dbReference type="STRING" id="229920.ADM99_07950"/>
<comment type="caution">
    <text evidence="10">The sequence shown here is derived from an EMBL/GenBank/DDBJ whole genome shotgun (WGS) entry which is preliminary data.</text>
</comment>
<evidence type="ECO:0000313" key="11">
    <source>
        <dbReference type="Proteomes" id="UP000050430"/>
    </source>
</evidence>
<dbReference type="RefSeq" id="WP_236686573.1">
    <property type="nucleotide sequence ID" value="NZ_BBYA01000008.1"/>
</dbReference>
<dbReference type="InterPro" id="IPR002582">
    <property type="entry name" value="ACPS"/>
</dbReference>
<feature type="binding site" evidence="8">
    <location>
        <position position="57"/>
    </location>
    <ligand>
        <name>Mg(2+)</name>
        <dbReference type="ChEBI" id="CHEBI:18420"/>
    </ligand>
</feature>
<reference evidence="10 11" key="1">
    <citation type="submission" date="2015-07" db="EMBL/GenBank/DDBJ databases">
        <title>Genome sequence of Leptolinea tardivitalis DSM 16556.</title>
        <authorList>
            <person name="Hemp J."/>
            <person name="Ward L.M."/>
            <person name="Pace L.A."/>
            <person name="Fischer W.W."/>
        </authorList>
    </citation>
    <scope>NUCLEOTIDE SEQUENCE [LARGE SCALE GENOMIC DNA]</scope>
    <source>
        <strain evidence="10 11">YMTK-2</strain>
    </source>
</reference>
<evidence type="ECO:0000256" key="6">
    <source>
        <dbReference type="ARBA" id="ARBA00023098"/>
    </source>
</evidence>
<comment type="similarity">
    <text evidence="8">Belongs to the P-Pant transferase superfamily. AcpS family.</text>
</comment>
<dbReference type="GO" id="GO:0006633">
    <property type="term" value="P:fatty acid biosynthetic process"/>
    <property type="evidence" value="ECO:0007669"/>
    <property type="project" value="UniProtKB-UniRule"/>
</dbReference>
<comment type="subcellular location">
    <subcellularLocation>
        <location evidence="8">Cytoplasm</location>
    </subcellularLocation>
</comment>
<evidence type="ECO:0000256" key="1">
    <source>
        <dbReference type="ARBA" id="ARBA00022516"/>
    </source>
</evidence>
<name>A0A0P6X0Y7_9CHLR</name>
<dbReference type="EMBL" id="LGCK01000007">
    <property type="protein sequence ID" value="KPL72955.1"/>
    <property type="molecule type" value="Genomic_DNA"/>
</dbReference>
<evidence type="ECO:0000256" key="7">
    <source>
        <dbReference type="ARBA" id="ARBA00023160"/>
    </source>
</evidence>
<dbReference type="Gene3D" id="3.90.470.20">
    <property type="entry name" value="4'-phosphopantetheinyl transferase domain"/>
    <property type="match status" value="1"/>
</dbReference>
<accession>A0A0P6X0Y7</accession>
<organism evidence="10 11">
    <name type="scientific">Leptolinea tardivitalis</name>
    <dbReference type="NCBI Taxonomy" id="229920"/>
    <lineage>
        <taxon>Bacteria</taxon>
        <taxon>Bacillati</taxon>
        <taxon>Chloroflexota</taxon>
        <taxon>Anaerolineae</taxon>
        <taxon>Anaerolineales</taxon>
        <taxon>Anaerolineaceae</taxon>
        <taxon>Leptolinea</taxon>
    </lineage>
</organism>
<evidence type="ECO:0000256" key="2">
    <source>
        <dbReference type="ARBA" id="ARBA00022679"/>
    </source>
</evidence>
<gene>
    <name evidence="8" type="primary">acpS</name>
    <name evidence="10" type="ORF">ADM99_07950</name>
</gene>
<dbReference type="HAMAP" id="MF_00101">
    <property type="entry name" value="AcpS"/>
    <property type="match status" value="1"/>
</dbReference>
<dbReference type="AlphaFoldDB" id="A0A0P6X0Y7"/>
<evidence type="ECO:0000256" key="8">
    <source>
        <dbReference type="HAMAP-Rule" id="MF_00101"/>
    </source>
</evidence>
<keyword evidence="5 8" id="KW-0460">Magnesium</keyword>
<evidence type="ECO:0000256" key="4">
    <source>
        <dbReference type="ARBA" id="ARBA00022832"/>
    </source>
</evidence>
<evidence type="ECO:0000256" key="3">
    <source>
        <dbReference type="ARBA" id="ARBA00022723"/>
    </source>
</evidence>
<dbReference type="InterPro" id="IPR008278">
    <property type="entry name" value="4-PPantetheinyl_Trfase_dom"/>
</dbReference>
<sequence length="128" mass="13782">MPRLILRTGIDMLDISRLEEIDPKIRDRFMRRVYLPAELESADGSFASLAGIFCVKEAVSKALGCGIGEISWQDIETVADSKGAPRVVLHGNAAHLADMLGLTTWAVSITHTRQTAAAAVTAVGMDTE</sequence>
<keyword evidence="11" id="KW-1185">Reference proteome</keyword>